<evidence type="ECO:0000256" key="1">
    <source>
        <dbReference type="SAM" id="Phobius"/>
    </source>
</evidence>
<keyword evidence="1" id="KW-0812">Transmembrane</keyword>
<feature type="transmembrane region" description="Helical" evidence="1">
    <location>
        <begin position="28"/>
        <end position="46"/>
    </location>
</feature>
<reference evidence="2 3" key="1">
    <citation type="journal article" date="2012" name="Proc. Natl. Acad. Sci. U.S.A.">
        <title>Genome streamlining and chemical defense in a coral reef symbiosis.</title>
        <authorList>
            <person name="Kwan J.C."/>
            <person name="Donia M.S."/>
            <person name="Han A.W."/>
            <person name="Hirose E."/>
            <person name="Haygood M.G."/>
            <person name="Schmidt E.W."/>
        </authorList>
    </citation>
    <scope>NUCLEOTIDE SEQUENCE [LARGE SCALE GENOMIC DNA]</scope>
    <source>
        <strain evidence="2 3">L2</strain>
    </source>
</reference>
<dbReference type="EMBL" id="CP003539">
    <property type="protein sequence ID" value="AFX99173.1"/>
    <property type="molecule type" value="Genomic_DNA"/>
</dbReference>
<evidence type="ECO:0000313" key="3">
    <source>
        <dbReference type="Proteomes" id="UP000010077"/>
    </source>
</evidence>
<dbReference type="HOGENOM" id="CLU_2859321_0_0_5"/>
<dbReference type="AlphaFoldDB" id="K7Z545"/>
<protein>
    <submittedName>
        <fullName evidence="2">Uncharacterized protein</fullName>
    </submittedName>
</protein>
<keyword evidence="1" id="KW-0472">Membrane</keyword>
<organism evidence="2 3">
    <name type="scientific">Candidatus Endolissoclinum faulkneri L2</name>
    <dbReference type="NCBI Taxonomy" id="1193729"/>
    <lineage>
        <taxon>Bacteria</taxon>
        <taxon>Pseudomonadati</taxon>
        <taxon>Pseudomonadota</taxon>
        <taxon>Alphaproteobacteria</taxon>
        <taxon>Rhodospirillales</taxon>
        <taxon>Rhodospirillaceae</taxon>
        <taxon>Candidatus Endolissoclinum</taxon>
    </lineage>
</organism>
<keyword evidence="3" id="KW-1185">Reference proteome</keyword>
<name>K7Z545_9PROT</name>
<dbReference type="STRING" id="1193729.A1OE_992"/>
<dbReference type="KEGG" id="thal:A1OE_992"/>
<proteinExistence type="predicted"/>
<gene>
    <name evidence="2" type="ORF">A1OE_992</name>
</gene>
<dbReference type="Proteomes" id="UP000010077">
    <property type="component" value="Chromosome"/>
</dbReference>
<sequence length="64" mass="7519">MFLFVLFIILIEKSKIFSRVICDSLIKINFTLSTIINVFLNIILFLKRITKFIKIVYIPNILGI</sequence>
<evidence type="ECO:0000313" key="2">
    <source>
        <dbReference type="EMBL" id="AFX99173.1"/>
    </source>
</evidence>
<accession>K7Z545</accession>
<keyword evidence="1" id="KW-1133">Transmembrane helix</keyword>